<evidence type="ECO:0000313" key="1">
    <source>
        <dbReference type="EMBL" id="KZT50883.1"/>
    </source>
</evidence>
<keyword evidence="2" id="KW-1185">Reference proteome</keyword>
<protein>
    <submittedName>
        <fullName evidence="1">Uncharacterized protein</fullName>
    </submittedName>
</protein>
<accession>A0A165CJ00</accession>
<dbReference type="InParanoid" id="A0A165CJ00"/>
<reference evidence="1 2" key="1">
    <citation type="journal article" date="2016" name="Mol. Biol. Evol.">
        <title>Comparative Genomics of Early-Diverging Mushroom-Forming Fungi Provides Insights into the Origins of Lignocellulose Decay Capabilities.</title>
        <authorList>
            <person name="Nagy L.G."/>
            <person name="Riley R."/>
            <person name="Tritt A."/>
            <person name="Adam C."/>
            <person name="Daum C."/>
            <person name="Floudas D."/>
            <person name="Sun H."/>
            <person name="Yadav J.S."/>
            <person name="Pangilinan J."/>
            <person name="Larsson K.H."/>
            <person name="Matsuura K."/>
            <person name="Barry K."/>
            <person name="Labutti K."/>
            <person name="Kuo R."/>
            <person name="Ohm R.A."/>
            <person name="Bhattacharya S.S."/>
            <person name="Shirouzu T."/>
            <person name="Yoshinaga Y."/>
            <person name="Martin F.M."/>
            <person name="Grigoriev I.V."/>
            <person name="Hibbett D.S."/>
        </authorList>
    </citation>
    <scope>NUCLEOTIDE SEQUENCE [LARGE SCALE GENOMIC DNA]</scope>
    <source>
        <strain evidence="1 2">HHB12733</strain>
    </source>
</reference>
<evidence type="ECO:0000313" key="2">
    <source>
        <dbReference type="Proteomes" id="UP000076842"/>
    </source>
</evidence>
<name>A0A165CJ00_9BASI</name>
<dbReference type="Proteomes" id="UP000076842">
    <property type="component" value="Unassembled WGS sequence"/>
</dbReference>
<proteinExistence type="predicted"/>
<organism evidence="1 2">
    <name type="scientific">Calocera cornea HHB12733</name>
    <dbReference type="NCBI Taxonomy" id="1353952"/>
    <lineage>
        <taxon>Eukaryota</taxon>
        <taxon>Fungi</taxon>
        <taxon>Dikarya</taxon>
        <taxon>Basidiomycota</taxon>
        <taxon>Agaricomycotina</taxon>
        <taxon>Dacrymycetes</taxon>
        <taxon>Dacrymycetales</taxon>
        <taxon>Dacrymycetaceae</taxon>
        <taxon>Calocera</taxon>
    </lineage>
</organism>
<gene>
    <name evidence="1" type="ORF">CALCODRAFT_558904</name>
</gene>
<dbReference type="OrthoDB" id="2349883at2759"/>
<sequence length="432" mass="49734">MPPRIRPPALAPRLLSHRRYVTGSSSNDQPYHPKVCALPFNVSPTDAHNAFAAMTYNLQELPDMKDVANLLLNKVRDRPIFGIKFMDLTDTAADLIWQRVKMTSMYLPTWVVNTCVSLSYVLRERGTTEKRVFGLLDATIPGHGYPPLANLWLSEPWPVSLQPRPFTPSMLKTTWYDDVGTIKYTVSPLKMLEMWKTLPLSAGEFRDQGIQIMPDAQLTGTSLLPLLRPVYIAEFILPFKNERMTLVLPAWINPSFSLSPMQMADYVYQPRNRTVPPSQASYYSPNTEANANIGITMKLMHDAHNPRSLWNTMGPKLLDVMKEARQNRVDWASIGGVDDVMWEDERIVSYKEKDWEERKMEVGQLQQQETLKTLFREERTDLTEEEVNHKAQMLSRFIDKLRRENKPTDGLDLEDMERAAARYDEEIKTGKQ</sequence>
<dbReference type="EMBL" id="KV424138">
    <property type="protein sequence ID" value="KZT50883.1"/>
    <property type="molecule type" value="Genomic_DNA"/>
</dbReference>
<dbReference type="AlphaFoldDB" id="A0A165CJ00"/>